<dbReference type="SUPFAM" id="SSF53474">
    <property type="entry name" value="alpha/beta-Hydrolases"/>
    <property type="match status" value="1"/>
</dbReference>
<dbReference type="RefSeq" id="WP_310456194.1">
    <property type="nucleotide sequence ID" value="NZ_JAVKPH010000004.1"/>
</dbReference>
<evidence type="ECO:0000313" key="2">
    <source>
        <dbReference type="EMBL" id="MDR5651946.1"/>
    </source>
</evidence>
<evidence type="ECO:0000256" key="1">
    <source>
        <dbReference type="SAM" id="Phobius"/>
    </source>
</evidence>
<accession>A0ABU1F4Z5</accession>
<feature type="transmembrane region" description="Helical" evidence="1">
    <location>
        <begin position="156"/>
        <end position="173"/>
    </location>
</feature>
<keyword evidence="1" id="KW-0472">Membrane</keyword>
<reference evidence="2 3" key="1">
    <citation type="submission" date="2023-09" db="EMBL/GenBank/DDBJ databases">
        <title>Xinfangfangia sedmenti sp. nov., isolated the sedment.</title>
        <authorList>
            <person name="Xu L."/>
        </authorList>
    </citation>
    <scope>NUCLEOTIDE SEQUENCE [LARGE SCALE GENOMIC DNA]</scope>
    <source>
        <strain evidence="2 3">LG-4</strain>
    </source>
</reference>
<dbReference type="InterPro" id="IPR029058">
    <property type="entry name" value="AB_hydrolase_fold"/>
</dbReference>
<name>A0ABU1F4Z5_9RHOB</name>
<comment type="caution">
    <text evidence="2">The sequence shown here is derived from an EMBL/GenBank/DDBJ whole genome shotgun (WGS) entry which is preliminary data.</text>
</comment>
<gene>
    <name evidence="2" type="ORF">RGD00_04990</name>
</gene>
<feature type="transmembrane region" description="Helical" evidence="1">
    <location>
        <begin position="121"/>
        <end position="144"/>
    </location>
</feature>
<proteinExistence type="predicted"/>
<keyword evidence="3" id="KW-1185">Reference proteome</keyword>
<keyword evidence="1" id="KW-0812">Transmembrane</keyword>
<keyword evidence="1" id="KW-1133">Transmembrane helix</keyword>
<protein>
    <submittedName>
        <fullName evidence="2">Uncharacterized protein</fullName>
    </submittedName>
</protein>
<evidence type="ECO:0000313" key="3">
    <source>
        <dbReference type="Proteomes" id="UP001247754"/>
    </source>
</evidence>
<dbReference type="Proteomes" id="UP001247754">
    <property type="component" value="Unassembled WGS sequence"/>
</dbReference>
<sequence>MTTEPTVRRRRVFYIPGFDPIHPRRYRELYRREGAAQAALSGYELALKPRRSKGPYGWHVAAQVEGARVETDVEVLVWSDIVRESMGQGILGTYWQLARTAWAYIGSGALFRLMRLRKGPILAALYPEAMLLAQLALACLAAWGVGALVALALPGWVGWLAGLAVIPPVLVWFRRQDHRLYAYYLMHDFAYTARDGGAYPPELTARMEAFRQSIAEALASGADEVLVVGHSSGAHIAVTVLADLLRAGRAEGGAEGGPVLSLLTLGQAIPMASFLPRADKLRGDLHYLSASDALTWVDVTAPGDGCAFALCDPVAVTGVAPPDKRWPLVLSAAFSQTLSPAKQAELKRRYFRLHFQYMCAFDALPGTPADYDYFRITAGPQTLGARFADRAPSKSRIETPVGRHVTMAA</sequence>
<organism evidence="2 3">
    <name type="scientific">Ruixingdingia sedimenti</name>
    <dbReference type="NCBI Taxonomy" id="3073604"/>
    <lineage>
        <taxon>Bacteria</taxon>
        <taxon>Pseudomonadati</taxon>
        <taxon>Pseudomonadota</taxon>
        <taxon>Alphaproteobacteria</taxon>
        <taxon>Rhodobacterales</taxon>
        <taxon>Paracoccaceae</taxon>
        <taxon>Ruixingdingia</taxon>
    </lineage>
</organism>
<dbReference type="EMBL" id="JAVKPH010000004">
    <property type="protein sequence ID" value="MDR5651946.1"/>
    <property type="molecule type" value="Genomic_DNA"/>
</dbReference>